<protein>
    <submittedName>
        <fullName evidence="1">Uncharacterized protein</fullName>
    </submittedName>
</protein>
<keyword evidence="2" id="KW-1185">Reference proteome</keyword>
<dbReference type="OrthoDB" id="2618490at2"/>
<dbReference type="AlphaFoldDB" id="A0A2W1LFX3"/>
<sequence length="143" mass="16103">MGKRDSSYLPPDAKVCNTAINVKAGAAPAETAKEHKQVLVNKFLKRLAEDPSLDGNGSRPSETFTMAELLHVTQYPLKREFVYSYDQREYTPAPEKPVIDMAVLLDLLFKEQGLSCTFEDLMEHVLDGGKLDDFLKDQQRHCS</sequence>
<gene>
    <name evidence="1" type="ORF">DNH61_00195</name>
</gene>
<dbReference type="EMBL" id="QKRB01000006">
    <property type="protein sequence ID" value="PZD97723.1"/>
    <property type="molecule type" value="Genomic_DNA"/>
</dbReference>
<accession>A0A2W1LFX3</accession>
<name>A0A2W1LFX3_9BACL</name>
<evidence type="ECO:0000313" key="2">
    <source>
        <dbReference type="Proteomes" id="UP000249522"/>
    </source>
</evidence>
<reference evidence="1 2" key="1">
    <citation type="submission" date="2018-06" db="EMBL/GenBank/DDBJ databases">
        <title>Paenibacillus imtechensis sp. nov.</title>
        <authorList>
            <person name="Pinnaka A.K."/>
            <person name="Singh H."/>
            <person name="Kaur M."/>
        </authorList>
    </citation>
    <scope>NUCLEOTIDE SEQUENCE [LARGE SCALE GENOMIC DNA]</scope>
    <source>
        <strain evidence="1 2">SMB1</strain>
    </source>
</reference>
<proteinExistence type="predicted"/>
<evidence type="ECO:0000313" key="1">
    <source>
        <dbReference type="EMBL" id="PZD97723.1"/>
    </source>
</evidence>
<dbReference type="RefSeq" id="WP_111144686.1">
    <property type="nucleotide sequence ID" value="NZ_QKRB01000006.1"/>
</dbReference>
<dbReference type="Proteomes" id="UP000249522">
    <property type="component" value="Unassembled WGS sequence"/>
</dbReference>
<comment type="caution">
    <text evidence="1">The sequence shown here is derived from an EMBL/GenBank/DDBJ whole genome shotgun (WGS) entry which is preliminary data.</text>
</comment>
<organism evidence="1 2">
    <name type="scientific">Paenibacillus sambharensis</name>
    <dbReference type="NCBI Taxonomy" id="1803190"/>
    <lineage>
        <taxon>Bacteria</taxon>
        <taxon>Bacillati</taxon>
        <taxon>Bacillota</taxon>
        <taxon>Bacilli</taxon>
        <taxon>Bacillales</taxon>
        <taxon>Paenibacillaceae</taxon>
        <taxon>Paenibacillus</taxon>
    </lineage>
</organism>